<organism evidence="2 3">
    <name type="scientific">Marinobacter salsuginis</name>
    <dbReference type="NCBI Taxonomy" id="418719"/>
    <lineage>
        <taxon>Bacteria</taxon>
        <taxon>Pseudomonadati</taxon>
        <taxon>Pseudomonadota</taxon>
        <taxon>Gammaproteobacteria</taxon>
        <taxon>Pseudomonadales</taxon>
        <taxon>Marinobacteraceae</taxon>
        <taxon>Marinobacter</taxon>
    </lineage>
</organism>
<evidence type="ECO:0000256" key="1">
    <source>
        <dbReference type="SAM" id="MobiDB-lite"/>
    </source>
</evidence>
<feature type="compositionally biased region" description="Basic and acidic residues" evidence="1">
    <location>
        <begin position="13"/>
        <end position="24"/>
    </location>
</feature>
<dbReference type="Proteomes" id="UP000387223">
    <property type="component" value="Unassembled WGS sequence"/>
</dbReference>
<name>A0A5M3Q5A9_9GAMM</name>
<protein>
    <submittedName>
        <fullName evidence="2">Uncharacterized protein</fullName>
    </submittedName>
</protein>
<evidence type="ECO:0000313" key="2">
    <source>
        <dbReference type="EMBL" id="GBO90453.1"/>
    </source>
</evidence>
<gene>
    <name evidence="2" type="ORF">MSSD14B_41210</name>
</gene>
<dbReference type="Pfam" id="PF19800">
    <property type="entry name" value="DUF6283"/>
    <property type="match status" value="1"/>
</dbReference>
<dbReference type="EMBL" id="BGZI01000043">
    <property type="protein sequence ID" value="GBO90453.1"/>
    <property type="molecule type" value="Genomic_DNA"/>
</dbReference>
<evidence type="ECO:0000313" key="3">
    <source>
        <dbReference type="Proteomes" id="UP000387223"/>
    </source>
</evidence>
<feature type="region of interest" description="Disordered" evidence="1">
    <location>
        <begin position="1"/>
        <end position="27"/>
    </location>
</feature>
<reference evidence="2 3" key="1">
    <citation type="journal article" date="2019" name="J. Gen. Appl. Microbiol.">
        <title>Aerobic degradation of cis-dichloroethene by the marine bacterium Marinobacter salsuginis strain 5N-3.</title>
        <authorList>
            <person name="Inoue Y."/>
            <person name="Fukunaga Y."/>
            <person name="Katsumata H."/>
            <person name="Ohji S."/>
            <person name="Hosoyama A."/>
            <person name="Mori K."/>
            <person name="Ando K."/>
        </authorList>
    </citation>
    <scope>NUCLEOTIDE SEQUENCE [LARGE SCALE GENOMIC DNA]</scope>
    <source>
        <strain evidence="2 3">NBRC 109114</strain>
    </source>
</reference>
<dbReference type="AlphaFoldDB" id="A0A5M3Q5A9"/>
<feature type="compositionally biased region" description="Polar residues" evidence="1">
    <location>
        <begin position="1"/>
        <end position="12"/>
    </location>
</feature>
<comment type="caution">
    <text evidence="2">The sequence shown here is derived from an EMBL/GenBank/DDBJ whole genome shotgun (WGS) entry which is preliminary data.</text>
</comment>
<dbReference type="RefSeq" id="WP_227549571.1">
    <property type="nucleotide sequence ID" value="NZ_BGZI01000043.1"/>
</dbReference>
<accession>A0A5M3Q5A9</accession>
<sequence length="161" mass="17525">MPRSIDQSTTHTWADEESRTKGESKAQSVITNVRPAGEEHQVVTVLGGDALYRRTPCSDCPWRKDAVGVFPAEAFRHSAPTAYDMSQRKFACHQSGKKKPAMCAGFLLRGAEHNLAVRLLRLQGAIGDDVDSAGHELHGGYAEMAIANGVGESEECLKKCR</sequence>
<dbReference type="InterPro" id="IPR046250">
    <property type="entry name" value="DUF6283"/>
</dbReference>
<proteinExistence type="predicted"/>